<protein>
    <submittedName>
        <fullName evidence="2">L-ascorbate metabolism protein UlaG (Beta-lactamase superfamily)</fullName>
    </submittedName>
</protein>
<dbReference type="InterPro" id="IPR024884">
    <property type="entry name" value="NAPE-PLD"/>
</dbReference>
<evidence type="ECO:0000313" key="2">
    <source>
        <dbReference type="EMBL" id="MDH6198431.1"/>
    </source>
</evidence>
<dbReference type="RefSeq" id="WP_280835002.1">
    <property type="nucleotide sequence ID" value="NZ_JARXVE010000010.1"/>
</dbReference>
<evidence type="ECO:0000259" key="1">
    <source>
        <dbReference type="Pfam" id="PF12706"/>
    </source>
</evidence>
<dbReference type="InterPro" id="IPR036866">
    <property type="entry name" value="RibonucZ/Hydroxyglut_hydro"/>
</dbReference>
<dbReference type="InterPro" id="IPR001279">
    <property type="entry name" value="Metallo-B-lactamas"/>
</dbReference>
<dbReference type="Pfam" id="PF12706">
    <property type="entry name" value="Lactamase_B_2"/>
    <property type="match status" value="1"/>
</dbReference>
<comment type="caution">
    <text evidence="2">The sequence shown here is derived from an EMBL/GenBank/DDBJ whole genome shotgun (WGS) entry which is preliminary data.</text>
</comment>
<accession>A0ABT6L657</accession>
<evidence type="ECO:0000313" key="3">
    <source>
        <dbReference type="Proteomes" id="UP001160130"/>
    </source>
</evidence>
<gene>
    <name evidence="2" type="ORF">M2272_005090</name>
</gene>
<dbReference type="Gene3D" id="3.60.15.10">
    <property type="entry name" value="Ribonuclease Z/Hydroxyacylglutathione hydrolase-like"/>
    <property type="match status" value="1"/>
</dbReference>
<sequence length="372" mass="40805">MLRAALRLGTRSASLLAGGWLLRALNGTYASVGAGTRDIRPVAQRSPQYADGVFTNLEPASLGISMSGEEWRMLIAEMFGPRAASQPPGPIPLAEPGVEKTDAQAAACAVSWYGHSTALIEIDGYRVLTDPIWSRRCSPSQVVGPQRLHEPPLALEALPAVDAVVISHDHYDHLDIDSVLGLARTQRAPFVVPLGIGAHLRKWQIPEDRIIELDWNESHRIGELNLVCTPARHFSGRMFQRNTTLWASWAVVGPQHRAFFGGDTGYTKSFADIGSDHGPFDLTLLPVGAYHPSWPDIHMNPEDAVRAHLDVTDSGLLVPIHWATFRLAPHPWAEPVRRLLTAADPAGVQIAVPRPGQRVDRDSPVLDPWWEL</sequence>
<name>A0ABT6L657_9MYCO</name>
<proteinExistence type="predicted"/>
<reference evidence="2 3" key="1">
    <citation type="submission" date="2023-04" db="EMBL/GenBank/DDBJ databases">
        <title>Forest soil microbial communities from Buena Vista Peninsula, Colon Province, Panama.</title>
        <authorList>
            <person name="Bouskill N."/>
        </authorList>
    </citation>
    <scope>NUCLEOTIDE SEQUENCE [LARGE SCALE GENOMIC DNA]</scope>
    <source>
        <strain evidence="2 3">AC80</strain>
    </source>
</reference>
<dbReference type="EMBL" id="JARXVE010000010">
    <property type="protein sequence ID" value="MDH6198431.1"/>
    <property type="molecule type" value="Genomic_DNA"/>
</dbReference>
<dbReference type="Proteomes" id="UP001160130">
    <property type="component" value="Unassembled WGS sequence"/>
</dbReference>
<feature type="domain" description="Metallo-beta-lactamase" evidence="1">
    <location>
        <begin position="125"/>
        <end position="322"/>
    </location>
</feature>
<dbReference type="PIRSF" id="PIRSF038896">
    <property type="entry name" value="NAPE-PLD"/>
    <property type="match status" value="1"/>
</dbReference>
<dbReference type="PANTHER" id="PTHR15032">
    <property type="entry name" value="N-ACYL-PHOSPHATIDYLETHANOLAMINE-HYDROLYZING PHOSPHOLIPASE D"/>
    <property type="match status" value="1"/>
</dbReference>
<keyword evidence="3" id="KW-1185">Reference proteome</keyword>
<dbReference type="PANTHER" id="PTHR15032:SF4">
    <property type="entry name" value="N-ACYL-PHOSPHATIDYLETHANOLAMINE-HYDROLYZING PHOSPHOLIPASE D"/>
    <property type="match status" value="1"/>
</dbReference>
<dbReference type="SUPFAM" id="SSF56281">
    <property type="entry name" value="Metallo-hydrolase/oxidoreductase"/>
    <property type="match status" value="1"/>
</dbReference>
<organism evidence="2 3">
    <name type="scientific">Mycolicibacterium frederiksbergense</name>
    <dbReference type="NCBI Taxonomy" id="117567"/>
    <lineage>
        <taxon>Bacteria</taxon>
        <taxon>Bacillati</taxon>
        <taxon>Actinomycetota</taxon>
        <taxon>Actinomycetes</taxon>
        <taxon>Mycobacteriales</taxon>
        <taxon>Mycobacteriaceae</taxon>
        <taxon>Mycolicibacterium</taxon>
    </lineage>
</organism>